<proteinExistence type="predicted"/>
<name>A0A6J4JV89_9PROT</name>
<reference evidence="1" key="1">
    <citation type="submission" date="2020-02" db="EMBL/GenBank/DDBJ databases">
        <authorList>
            <person name="Meier V. D."/>
        </authorList>
    </citation>
    <scope>NUCLEOTIDE SEQUENCE</scope>
    <source>
        <strain evidence="1">AVDCRST_MAG27</strain>
    </source>
</reference>
<sequence>MPMTGSRGPERALDTLDACPAGLPDRLGPYPAIRRLAAHCRDQASVGNALAIPAGAIGHGAARGLEAVAAPGPLSLRSVMPETSPAR</sequence>
<accession>A0A6J4JV89</accession>
<protein>
    <submittedName>
        <fullName evidence="1">Uncharacterized protein</fullName>
    </submittedName>
</protein>
<gene>
    <name evidence="1" type="ORF">AVDCRST_MAG27-4698</name>
</gene>
<dbReference type="EMBL" id="CADCTD010000185">
    <property type="protein sequence ID" value="CAA9288155.1"/>
    <property type="molecule type" value="Genomic_DNA"/>
</dbReference>
<dbReference type="AlphaFoldDB" id="A0A6J4JV89"/>
<organism evidence="1">
    <name type="scientific">uncultured Craurococcus sp</name>
    <dbReference type="NCBI Taxonomy" id="1135998"/>
    <lineage>
        <taxon>Bacteria</taxon>
        <taxon>Pseudomonadati</taxon>
        <taxon>Pseudomonadota</taxon>
        <taxon>Alphaproteobacteria</taxon>
        <taxon>Acetobacterales</taxon>
        <taxon>Acetobacteraceae</taxon>
        <taxon>Craurococcus</taxon>
        <taxon>environmental samples</taxon>
    </lineage>
</organism>
<evidence type="ECO:0000313" key="1">
    <source>
        <dbReference type="EMBL" id="CAA9288155.1"/>
    </source>
</evidence>